<gene>
    <name evidence="4" type="ORF">CLV88_101416</name>
</gene>
<accession>A0A2P8FJU5</accession>
<evidence type="ECO:0000313" key="4">
    <source>
        <dbReference type="EMBL" id="PSL21991.1"/>
    </source>
</evidence>
<organism evidence="4 5">
    <name type="scientific">Shimia abyssi</name>
    <dbReference type="NCBI Taxonomy" id="1662395"/>
    <lineage>
        <taxon>Bacteria</taxon>
        <taxon>Pseudomonadati</taxon>
        <taxon>Pseudomonadota</taxon>
        <taxon>Alphaproteobacteria</taxon>
        <taxon>Rhodobacterales</taxon>
        <taxon>Roseobacteraceae</taxon>
    </lineage>
</organism>
<dbReference type="AlphaFoldDB" id="A0A2P8FJU5"/>
<evidence type="ECO:0000259" key="3">
    <source>
        <dbReference type="Pfam" id="PF00884"/>
    </source>
</evidence>
<dbReference type="InterPro" id="IPR000917">
    <property type="entry name" value="Sulfatase_N"/>
</dbReference>
<dbReference type="SUPFAM" id="SSF53649">
    <property type="entry name" value="Alkaline phosphatase-like"/>
    <property type="match status" value="1"/>
</dbReference>
<feature type="domain" description="Sulfatase N-terminal" evidence="3">
    <location>
        <begin position="11"/>
        <end position="394"/>
    </location>
</feature>
<sequence>MPKDARPEGRPNILFIMYDQLRHDYLSCAGHPHLHTPNFDRVAARGVRFSNTYVQSPICGASRMCFYTGRYASSHGAQWNGFPLRVGEHTLGDHLRREGMACWLLGKTHMKADAEGMARLGLSPDSEIGARQAECGFDSWVRDDGLWGQGPDGFYDEKRSPYNEYLKSKGYESENPWADFANAGIDGNGDVASGWMFANADKPANIREEDSETPWLTQKTIEFIEQAEGAWCAHVSFIKPHWPYIVPAPYHDMYGSNHVPQPVRHEVEQEDPHPVFGAYMENRVAQAFQREDVRQKVIPAYMGLIKQCDDQLGVLLDYLEESGKMDSTMIVLTSDHGDYLGDHWLGEKDLFHEPSVKIPLIVSDPRPEADATRGTVCEALVESIDLAATFVDVASDRVPDHIIEGLSLLPWLRGETQEWREFAVSEYDYSATPQAVKLGVEPRDARLFMVFDGRYKLMHAEGGFRPMLFDLQQDPEEFHDLAKGDAHEAEIDRLYACLARWGLRMSQRVTKSEDDIKAMRGRSLRRGILPFLIDGSEVPDELLEKYRGKANKKYVGS</sequence>
<dbReference type="Gene3D" id="3.40.720.10">
    <property type="entry name" value="Alkaline Phosphatase, subunit A"/>
    <property type="match status" value="1"/>
</dbReference>
<proteinExistence type="predicted"/>
<reference evidence="4 5" key="1">
    <citation type="submission" date="2018-03" db="EMBL/GenBank/DDBJ databases">
        <title>Genomic Encyclopedia of Archaeal and Bacterial Type Strains, Phase II (KMG-II): from individual species to whole genera.</title>
        <authorList>
            <person name="Goeker M."/>
        </authorList>
    </citation>
    <scope>NUCLEOTIDE SEQUENCE [LARGE SCALE GENOMIC DNA]</scope>
    <source>
        <strain evidence="4 5">DSM 100673</strain>
    </source>
</reference>
<keyword evidence="2" id="KW-0378">Hydrolase</keyword>
<dbReference type="PANTHER" id="PTHR45953:SF1">
    <property type="entry name" value="IDURONATE 2-SULFATASE"/>
    <property type="match status" value="1"/>
</dbReference>
<dbReference type="EMBL" id="PYGJ01000001">
    <property type="protein sequence ID" value="PSL21991.1"/>
    <property type="molecule type" value="Genomic_DNA"/>
</dbReference>
<keyword evidence="1" id="KW-0479">Metal-binding</keyword>
<dbReference type="GO" id="GO:0046872">
    <property type="term" value="F:metal ion binding"/>
    <property type="evidence" value="ECO:0007669"/>
    <property type="project" value="UniProtKB-KW"/>
</dbReference>
<dbReference type="PANTHER" id="PTHR45953">
    <property type="entry name" value="IDURONATE 2-SULFATASE"/>
    <property type="match status" value="1"/>
</dbReference>
<dbReference type="GO" id="GO:0008484">
    <property type="term" value="F:sulfuric ester hydrolase activity"/>
    <property type="evidence" value="ECO:0007669"/>
    <property type="project" value="TreeGrafter"/>
</dbReference>
<comment type="caution">
    <text evidence="4">The sequence shown here is derived from an EMBL/GenBank/DDBJ whole genome shotgun (WGS) entry which is preliminary data.</text>
</comment>
<dbReference type="RefSeq" id="WP_106606700.1">
    <property type="nucleotide sequence ID" value="NZ_PYGJ01000001.1"/>
</dbReference>
<evidence type="ECO:0000256" key="1">
    <source>
        <dbReference type="ARBA" id="ARBA00022723"/>
    </source>
</evidence>
<evidence type="ECO:0000313" key="5">
    <source>
        <dbReference type="Proteomes" id="UP000240418"/>
    </source>
</evidence>
<dbReference type="Pfam" id="PF00884">
    <property type="entry name" value="Sulfatase"/>
    <property type="match status" value="1"/>
</dbReference>
<dbReference type="GO" id="GO:0005737">
    <property type="term" value="C:cytoplasm"/>
    <property type="evidence" value="ECO:0007669"/>
    <property type="project" value="TreeGrafter"/>
</dbReference>
<dbReference type="OrthoDB" id="9795675at2"/>
<dbReference type="InterPro" id="IPR017850">
    <property type="entry name" value="Alkaline_phosphatase_core_sf"/>
</dbReference>
<dbReference type="Proteomes" id="UP000240418">
    <property type="component" value="Unassembled WGS sequence"/>
</dbReference>
<protein>
    <submittedName>
        <fullName evidence="4">Arylsulfatase A-like enzyme</fullName>
    </submittedName>
</protein>
<name>A0A2P8FJU5_9RHOB</name>
<keyword evidence="5" id="KW-1185">Reference proteome</keyword>
<evidence type="ECO:0000256" key="2">
    <source>
        <dbReference type="ARBA" id="ARBA00022801"/>
    </source>
</evidence>